<dbReference type="GO" id="GO:0008195">
    <property type="term" value="F:phosphatidate phosphatase activity"/>
    <property type="evidence" value="ECO:0007669"/>
    <property type="project" value="InterPro"/>
</dbReference>
<dbReference type="RefSeq" id="WP_159806108.1">
    <property type="nucleotide sequence ID" value="NZ_BLJE01000002.1"/>
</dbReference>
<dbReference type="PANTHER" id="PTHR28208:SF3">
    <property type="entry name" value="PHOSPHATIDATE PHOSPHATASE APP1"/>
    <property type="match status" value="1"/>
</dbReference>
<protein>
    <submittedName>
        <fullName evidence="2">Phosphatase</fullName>
    </submittedName>
</protein>
<comment type="caution">
    <text evidence="2">The sequence shown here is derived from an EMBL/GenBank/DDBJ whole genome shotgun (WGS) entry which is preliminary data.</text>
</comment>
<accession>A0A6N6JEY9</accession>
<sequence>MIKNILHKISLFLERAADMIWRRNRTGQVIEPYYGYSTPDEIVLRGRVLAASAQRIAQADQSWFTNLRQMVGLFLTSEVADVEVRASDVTAKTDEEGYFTIRLPRPKGSGWIEVPAHLEDQPETAVTCPVRISPEDAQFLVASDIDDTMLKTGAYSVLKNLWTSLTGNALTRVIFPDAIVLMNALAQNGRNPIFYVSSSPWNFHKFLSDVFAHAGLVRGPKFLRDLGLSESQFITGTHGDHKSSAIDTILASNPSLPAILIGDTGQHDAMIYLSAIRRHPGRIKTVILREPGPGPNTEGKQAMAEIEAEGVQLLHGVNFKGMVDQIDLADPSQDRERS</sequence>
<dbReference type="Pfam" id="PF09949">
    <property type="entry name" value="APP1_cat"/>
    <property type="match status" value="1"/>
</dbReference>
<reference evidence="2 3" key="1">
    <citation type="submission" date="2019-12" db="EMBL/GenBank/DDBJ databases">
        <title>Litoreibacter badius sp. nov., a novel bacteriochlorophyll a-containing bacterium in the genus Litoreibacter.</title>
        <authorList>
            <person name="Kanamuro M."/>
            <person name="Takabe Y."/>
            <person name="Mori K."/>
            <person name="Takaichi S."/>
            <person name="Hanada S."/>
        </authorList>
    </citation>
    <scope>NUCLEOTIDE SEQUENCE [LARGE SCALE GENOMIC DNA]</scope>
    <source>
        <strain evidence="2 3">K6</strain>
    </source>
</reference>
<evidence type="ECO:0000259" key="1">
    <source>
        <dbReference type="Pfam" id="PF09949"/>
    </source>
</evidence>
<keyword evidence="3" id="KW-1185">Reference proteome</keyword>
<feature type="domain" description="Phosphatidate phosphatase APP1 catalytic" evidence="1">
    <location>
        <begin position="140"/>
        <end position="290"/>
    </location>
</feature>
<name>A0A6N6JEY9_9RHOB</name>
<dbReference type="OrthoDB" id="9789875at2"/>
<dbReference type="EMBL" id="BLJE01000002">
    <property type="protein sequence ID" value="GFE64715.1"/>
    <property type="molecule type" value="Genomic_DNA"/>
</dbReference>
<dbReference type="InterPro" id="IPR052935">
    <property type="entry name" value="Mg2+_PAP"/>
</dbReference>
<evidence type="ECO:0000313" key="2">
    <source>
        <dbReference type="EMBL" id="GFE64715.1"/>
    </source>
</evidence>
<evidence type="ECO:0000313" key="3">
    <source>
        <dbReference type="Proteomes" id="UP000436822"/>
    </source>
</evidence>
<proteinExistence type="predicted"/>
<dbReference type="AlphaFoldDB" id="A0A6N6JEY9"/>
<gene>
    <name evidence="2" type="ORF">KIN_17890</name>
</gene>
<dbReference type="Proteomes" id="UP000436822">
    <property type="component" value="Unassembled WGS sequence"/>
</dbReference>
<dbReference type="PANTHER" id="PTHR28208">
    <property type="entry name" value="PHOSPHATIDATE PHOSPHATASE APP1"/>
    <property type="match status" value="1"/>
</dbReference>
<organism evidence="2 3">
    <name type="scientific">Litoreibacter roseus</name>
    <dbReference type="NCBI Taxonomy" id="2601869"/>
    <lineage>
        <taxon>Bacteria</taxon>
        <taxon>Pseudomonadati</taxon>
        <taxon>Pseudomonadota</taxon>
        <taxon>Alphaproteobacteria</taxon>
        <taxon>Rhodobacterales</taxon>
        <taxon>Roseobacteraceae</taxon>
        <taxon>Litoreibacter</taxon>
    </lineage>
</organism>
<dbReference type="InterPro" id="IPR019236">
    <property type="entry name" value="APP1_cat"/>
</dbReference>